<dbReference type="Pfam" id="PF13905">
    <property type="entry name" value="Thioredoxin_8"/>
    <property type="match status" value="1"/>
</dbReference>
<evidence type="ECO:0000313" key="2">
    <source>
        <dbReference type="EMBL" id="KAK2165952.1"/>
    </source>
</evidence>
<dbReference type="InterPro" id="IPR012336">
    <property type="entry name" value="Thioredoxin-like_fold"/>
</dbReference>
<dbReference type="InterPro" id="IPR036249">
    <property type="entry name" value="Thioredoxin-like_sf"/>
</dbReference>
<feature type="domain" description="Thioredoxin-like fold" evidence="1">
    <location>
        <begin position="3"/>
        <end position="81"/>
    </location>
</feature>
<dbReference type="GO" id="GO:0030178">
    <property type="term" value="P:negative regulation of Wnt signaling pathway"/>
    <property type="evidence" value="ECO:0007669"/>
    <property type="project" value="TreeGrafter"/>
</dbReference>
<dbReference type="AlphaFoldDB" id="A0AAD9ND61"/>
<proteinExistence type="predicted"/>
<dbReference type="Gene3D" id="3.40.30.10">
    <property type="entry name" value="Glutaredoxin"/>
    <property type="match status" value="2"/>
</dbReference>
<keyword evidence="3" id="KW-1185">Reference proteome</keyword>
<dbReference type="PANTHER" id="PTHR46472:SF1">
    <property type="entry name" value="NUCLEOREDOXIN"/>
    <property type="match status" value="1"/>
</dbReference>
<dbReference type="GO" id="GO:0005634">
    <property type="term" value="C:nucleus"/>
    <property type="evidence" value="ECO:0007669"/>
    <property type="project" value="TreeGrafter"/>
</dbReference>
<dbReference type="GO" id="GO:0004791">
    <property type="term" value="F:thioredoxin-disulfide reductase (NADPH) activity"/>
    <property type="evidence" value="ECO:0007669"/>
    <property type="project" value="TreeGrafter"/>
</dbReference>
<gene>
    <name evidence="2" type="ORF">LSH36_44g13009</name>
</gene>
<evidence type="ECO:0000313" key="3">
    <source>
        <dbReference type="Proteomes" id="UP001208570"/>
    </source>
</evidence>
<evidence type="ECO:0000259" key="1">
    <source>
        <dbReference type="Pfam" id="PF13905"/>
    </source>
</evidence>
<sequence>MRCPPCKSFTPKLKETYEKIKEAGKPFEIIFISADRTEESFNDYYKEMPWLAIPYDDTRKNILPMEMEVGGIPSLMILDENLQMITTNGRGNVENDSEGKDFPWKPKPVEKLTDMVATNVNEMACMILFTHGEEEFISTAESILMDAAVEYQAATAQNPGTEPLCFMYEATESEDIADSIISFAHIEEKFPQLIILDIPGQKKYCHKIGPVTKEEVKRIAQDFRDGRLSMVPLQQH</sequence>
<protein>
    <recommendedName>
        <fullName evidence="1">Thioredoxin-like fold domain-containing protein</fullName>
    </recommendedName>
</protein>
<dbReference type="GO" id="GO:0031397">
    <property type="term" value="P:negative regulation of protein ubiquitination"/>
    <property type="evidence" value="ECO:0007669"/>
    <property type="project" value="TreeGrafter"/>
</dbReference>
<dbReference type="SUPFAM" id="SSF52833">
    <property type="entry name" value="Thioredoxin-like"/>
    <property type="match status" value="1"/>
</dbReference>
<reference evidence="2" key="1">
    <citation type="journal article" date="2023" name="Mol. Biol. Evol.">
        <title>Third-Generation Sequencing Reveals the Adaptive Role of the Epigenome in Three Deep-Sea Polychaetes.</title>
        <authorList>
            <person name="Perez M."/>
            <person name="Aroh O."/>
            <person name="Sun Y."/>
            <person name="Lan Y."/>
            <person name="Juniper S.K."/>
            <person name="Young C.R."/>
            <person name="Angers B."/>
            <person name="Qian P.Y."/>
        </authorList>
    </citation>
    <scope>NUCLEOTIDE SEQUENCE</scope>
    <source>
        <strain evidence="2">P08H-3</strain>
    </source>
</reference>
<dbReference type="PANTHER" id="PTHR46472">
    <property type="entry name" value="NUCLEOREDOXIN"/>
    <property type="match status" value="1"/>
</dbReference>
<comment type="caution">
    <text evidence="2">The sequence shown here is derived from an EMBL/GenBank/DDBJ whole genome shotgun (WGS) entry which is preliminary data.</text>
</comment>
<dbReference type="Proteomes" id="UP001208570">
    <property type="component" value="Unassembled WGS sequence"/>
</dbReference>
<name>A0AAD9ND61_9ANNE</name>
<dbReference type="EMBL" id="JAODUP010000044">
    <property type="protein sequence ID" value="KAK2165952.1"/>
    <property type="molecule type" value="Genomic_DNA"/>
</dbReference>
<accession>A0AAD9ND61</accession>
<organism evidence="2 3">
    <name type="scientific">Paralvinella palmiformis</name>
    <dbReference type="NCBI Taxonomy" id="53620"/>
    <lineage>
        <taxon>Eukaryota</taxon>
        <taxon>Metazoa</taxon>
        <taxon>Spiralia</taxon>
        <taxon>Lophotrochozoa</taxon>
        <taxon>Annelida</taxon>
        <taxon>Polychaeta</taxon>
        <taxon>Sedentaria</taxon>
        <taxon>Canalipalpata</taxon>
        <taxon>Terebellida</taxon>
        <taxon>Terebelliformia</taxon>
        <taxon>Alvinellidae</taxon>
        <taxon>Paralvinella</taxon>
    </lineage>
</organism>